<accession>A0ABM8FSI1</accession>
<dbReference type="Pfam" id="PF25591">
    <property type="entry name" value="LRV_2"/>
    <property type="match status" value="1"/>
</dbReference>
<keyword evidence="1" id="KW-0472">Membrane</keyword>
<evidence type="ECO:0000313" key="4">
    <source>
        <dbReference type="Proteomes" id="UP001321543"/>
    </source>
</evidence>
<feature type="transmembrane region" description="Helical" evidence="1">
    <location>
        <begin position="82"/>
        <end position="106"/>
    </location>
</feature>
<keyword evidence="4" id="KW-1185">Reference proteome</keyword>
<evidence type="ECO:0000256" key="1">
    <source>
        <dbReference type="SAM" id="Phobius"/>
    </source>
</evidence>
<dbReference type="InterPro" id="IPR057893">
    <property type="entry name" value="LRV_2"/>
</dbReference>
<dbReference type="RefSeq" id="WP_286302298.1">
    <property type="nucleotide sequence ID" value="NZ_AP027728.1"/>
</dbReference>
<name>A0ABM8FSI1_9MICO</name>
<evidence type="ECO:0000259" key="2">
    <source>
        <dbReference type="Pfam" id="PF25591"/>
    </source>
</evidence>
<dbReference type="Proteomes" id="UP001321543">
    <property type="component" value="Chromosome"/>
</dbReference>
<keyword evidence="1" id="KW-1133">Transmembrane helix</keyword>
<gene>
    <name evidence="3" type="ORF">GCM10025863_10660</name>
</gene>
<proteinExistence type="predicted"/>
<reference evidence="4" key="1">
    <citation type="journal article" date="2019" name="Int. J. Syst. Evol. Microbiol.">
        <title>The Global Catalogue of Microorganisms (GCM) 10K type strain sequencing project: providing services to taxonomists for standard genome sequencing and annotation.</title>
        <authorList>
            <consortium name="The Broad Institute Genomics Platform"/>
            <consortium name="The Broad Institute Genome Sequencing Center for Infectious Disease"/>
            <person name="Wu L."/>
            <person name="Ma J."/>
        </authorList>
    </citation>
    <scope>NUCLEOTIDE SEQUENCE [LARGE SCALE GENOMIC DNA]</scope>
    <source>
        <strain evidence="4">NBRC 106310</strain>
    </source>
</reference>
<evidence type="ECO:0000313" key="3">
    <source>
        <dbReference type="EMBL" id="BDZ38452.1"/>
    </source>
</evidence>
<keyword evidence="1" id="KW-0812">Transmembrane</keyword>
<feature type="domain" description="Leucine rich repeat variant" evidence="2">
    <location>
        <begin position="8"/>
        <end position="60"/>
    </location>
</feature>
<organism evidence="3 4">
    <name type="scientific">Microbacterium suwonense</name>
    <dbReference type="NCBI Taxonomy" id="683047"/>
    <lineage>
        <taxon>Bacteria</taxon>
        <taxon>Bacillati</taxon>
        <taxon>Actinomycetota</taxon>
        <taxon>Actinomycetes</taxon>
        <taxon>Micrococcales</taxon>
        <taxon>Microbacteriaceae</taxon>
        <taxon>Microbacterium</taxon>
    </lineage>
</organism>
<dbReference type="EMBL" id="AP027728">
    <property type="protein sequence ID" value="BDZ38452.1"/>
    <property type="molecule type" value="Genomic_DNA"/>
</dbReference>
<sequence>MTGMPDDLDWRAATDPATSPERLADLAARRWDLHPAIAANPQAYPALRVWMAQVNPAGAQPPSLRMPPHLAAPVQAPRRRGIGCWIVGCGGIAVVAVLAVVGALLAGIGAATPPDHGAPAIPTTPSAQDESVAEQLAIYEAEHAEYDKLAAELEGNPVAPLVTESYFMQRLEREAAVPNISEIAARGWRSVRAASEKSCRLG</sequence>
<protein>
    <recommendedName>
        <fullName evidence="2">Leucine rich repeat variant domain-containing protein</fullName>
    </recommendedName>
</protein>